<comment type="caution">
    <text evidence="2">The sequence shown here is derived from an EMBL/GenBank/DDBJ whole genome shotgun (WGS) entry which is preliminary data.</text>
</comment>
<evidence type="ECO:0000313" key="2">
    <source>
        <dbReference type="EMBL" id="KAG5612039.1"/>
    </source>
</evidence>
<evidence type="ECO:0000313" key="3">
    <source>
        <dbReference type="Proteomes" id="UP000824120"/>
    </source>
</evidence>
<proteinExistence type="predicted"/>
<keyword evidence="3" id="KW-1185">Reference proteome</keyword>
<gene>
    <name evidence="2" type="ORF">H5410_023320</name>
</gene>
<keyword evidence="1" id="KW-0732">Signal</keyword>
<name>A0A9J5ZIU6_SOLCO</name>
<dbReference type="Proteomes" id="UP000824120">
    <property type="component" value="Chromosome 4"/>
</dbReference>
<dbReference type="AlphaFoldDB" id="A0A9J5ZIU6"/>
<sequence length="93" mass="10521">MGINTFIFSISILLFLSLPRRIPVDAMASIHDFKVELSLEIMKSARAHRPHLRSTVSPHRPPFSEDFRRYPLHRTLGGSAASEPQLLVSKLTL</sequence>
<reference evidence="2 3" key="1">
    <citation type="submission" date="2020-09" db="EMBL/GenBank/DDBJ databases">
        <title>De no assembly of potato wild relative species, Solanum commersonii.</title>
        <authorList>
            <person name="Cho K."/>
        </authorList>
    </citation>
    <scope>NUCLEOTIDE SEQUENCE [LARGE SCALE GENOMIC DNA]</scope>
    <source>
        <strain evidence="2">LZ3.2</strain>
        <tissue evidence="2">Leaf</tissue>
    </source>
</reference>
<feature type="chain" id="PRO_5039890266" evidence="1">
    <location>
        <begin position="27"/>
        <end position="93"/>
    </location>
</feature>
<accession>A0A9J5ZIU6</accession>
<evidence type="ECO:0000256" key="1">
    <source>
        <dbReference type="SAM" id="SignalP"/>
    </source>
</evidence>
<feature type="signal peptide" evidence="1">
    <location>
        <begin position="1"/>
        <end position="26"/>
    </location>
</feature>
<dbReference type="EMBL" id="JACXVP010000004">
    <property type="protein sequence ID" value="KAG5612039.1"/>
    <property type="molecule type" value="Genomic_DNA"/>
</dbReference>
<protein>
    <submittedName>
        <fullName evidence="2">Uncharacterized protein</fullName>
    </submittedName>
</protein>
<organism evidence="2 3">
    <name type="scientific">Solanum commersonii</name>
    <name type="common">Commerson's wild potato</name>
    <name type="synonym">Commerson's nightshade</name>
    <dbReference type="NCBI Taxonomy" id="4109"/>
    <lineage>
        <taxon>Eukaryota</taxon>
        <taxon>Viridiplantae</taxon>
        <taxon>Streptophyta</taxon>
        <taxon>Embryophyta</taxon>
        <taxon>Tracheophyta</taxon>
        <taxon>Spermatophyta</taxon>
        <taxon>Magnoliopsida</taxon>
        <taxon>eudicotyledons</taxon>
        <taxon>Gunneridae</taxon>
        <taxon>Pentapetalae</taxon>
        <taxon>asterids</taxon>
        <taxon>lamiids</taxon>
        <taxon>Solanales</taxon>
        <taxon>Solanaceae</taxon>
        <taxon>Solanoideae</taxon>
        <taxon>Solaneae</taxon>
        <taxon>Solanum</taxon>
    </lineage>
</organism>